<dbReference type="PANTHER" id="PTHR23150">
    <property type="entry name" value="SULFATASE MODIFYING FACTOR 1, 2"/>
    <property type="match status" value="1"/>
</dbReference>
<sequence length="290" mass="33000">MNHRSTALTLALSTLALAACRSEPKDDTPPMPERNVTQAEIEELIERSKAQMVFVEGGTFMMGDYKNENGLYMTPYRDNKPPTEVTLDSYSIGAYEISYGEYDLYTDANDLPRTYWRKWSVGKDWRGPEYPAGVSWHGAKNYCLWLADQTGLPFDLPTEAQWEYAARNRGQKVLYATNDGTIREGENYSEFIRNPRPSGSFPPNPLGLYDMAGNMKDWVNDWFADDYYQWGDSVNPKGPETGTHKVLRGGTYLESPSASNVFIRYENEKLDFDYQSTGFRCAVNQSTPLP</sequence>
<reference evidence="3" key="1">
    <citation type="journal article" date="2014" name="Int. J. Syst. Evol. Microbiol.">
        <title>Complete genome sequence of Corynebacterium casei LMG S-19264T (=DSM 44701T), isolated from a smear-ripened cheese.</title>
        <authorList>
            <consortium name="US DOE Joint Genome Institute (JGI-PGF)"/>
            <person name="Walter F."/>
            <person name="Albersmeier A."/>
            <person name="Kalinowski J."/>
            <person name="Ruckert C."/>
        </authorList>
    </citation>
    <scope>NUCLEOTIDE SEQUENCE</scope>
    <source>
        <strain evidence="3">KCTC 22169</strain>
    </source>
</reference>
<dbReference type="Gene3D" id="3.90.1580.10">
    <property type="entry name" value="paralog of FGE (formylglycine-generating enzyme)"/>
    <property type="match status" value="1"/>
</dbReference>
<dbReference type="InterPro" id="IPR005532">
    <property type="entry name" value="SUMF_dom"/>
</dbReference>
<dbReference type="GO" id="GO:0120147">
    <property type="term" value="F:formylglycine-generating oxidase activity"/>
    <property type="evidence" value="ECO:0007669"/>
    <property type="project" value="TreeGrafter"/>
</dbReference>
<proteinExistence type="predicted"/>
<gene>
    <name evidence="3" type="ORF">GCM10007392_32900</name>
</gene>
<reference evidence="3" key="2">
    <citation type="submission" date="2020-09" db="EMBL/GenBank/DDBJ databases">
        <authorList>
            <person name="Sun Q."/>
            <person name="Kim S."/>
        </authorList>
    </citation>
    <scope>NUCLEOTIDE SEQUENCE</scope>
    <source>
        <strain evidence="3">KCTC 22169</strain>
    </source>
</reference>
<keyword evidence="4" id="KW-1185">Reference proteome</keyword>
<feature type="chain" id="PRO_5037357362" description="Sulfatase-modifying factor enzyme-like domain-containing protein" evidence="1">
    <location>
        <begin position="19"/>
        <end position="290"/>
    </location>
</feature>
<dbReference type="EMBL" id="BMXR01000008">
    <property type="protein sequence ID" value="GGX62424.1"/>
    <property type="molecule type" value="Genomic_DNA"/>
</dbReference>
<comment type="caution">
    <text evidence="3">The sequence shown here is derived from an EMBL/GenBank/DDBJ whole genome shotgun (WGS) entry which is preliminary data.</text>
</comment>
<dbReference type="PROSITE" id="PS51257">
    <property type="entry name" value="PROKAR_LIPOPROTEIN"/>
    <property type="match status" value="1"/>
</dbReference>
<dbReference type="RefSeq" id="WP_189610659.1">
    <property type="nucleotide sequence ID" value="NZ_BMXR01000008.1"/>
</dbReference>
<evidence type="ECO:0000259" key="2">
    <source>
        <dbReference type="Pfam" id="PF03781"/>
    </source>
</evidence>
<dbReference type="Proteomes" id="UP000626148">
    <property type="component" value="Unassembled WGS sequence"/>
</dbReference>
<accession>A0A918KG12</accession>
<feature type="domain" description="Sulfatase-modifying factor enzyme-like" evidence="2">
    <location>
        <begin position="50"/>
        <end position="282"/>
    </location>
</feature>
<evidence type="ECO:0000313" key="3">
    <source>
        <dbReference type="EMBL" id="GGX62424.1"/>
    </source>
</evidence>
<dbReference type="InterPro" id="IPR016187">
    <property type="entry name" value="CTDL_fold"/>
</dbReference>
<evidence type="ECO:0000313" key="4">
    <source>
        <dbReference type="Proteomes" id="UP000626148"/>
    </source>
</evidence>
<feature type="signal peptide" evidence="1">
    <location>
        <begin position="1"/>
        <end position="18"/>
    </location>
</feature>
<organism evidence="3 4">
    <name type="scientific">Saccharospirillum salsuginis</name>
    <dbReference type="NCBI Taxonomy" id="418750"/>
    <lineage>
        <taxon>Bacteria</taxon>
        <taxon>Pseudomonadati</taxon>
        <taxon>Pseudomonadota</taxon>
        <taxon>Gammaproteobacteria</taxon>
        <taxon>Oceanospirillales</taxon>
        <taxon>Saccharospirillaceae</taxon>
        <taxon>Saccharospirillum</taxon>
    </lineage>
</organism>
<dbReference type="PANTHER" id="PTHR23150:SF19">
    <property type="entry name" value="FORMYLGLYCINE-GENERATING ENZYME"/>
    <property type="match status" value="1"/>
</dbReference>
<dbReference type="Pfam" id="PF03781">
    <property type="entry name" value="FGE-sulfatase"/>
    <property type="match status" value="1"/>
</dbReference>
<dbReference type="AlphaFoldDB" id="A0A918KG12"/>
<evidence type="ECO:0000256" key="1">
    <source>
        <dbReference type="SAM" id="SignalP"/>
    </source>
</evidence>
<dbReference type="InterPro" id="IPR042095">
    <property type="entry name" value="SUMF_sf"/>
</dbReference>
<dbReference type="SUPFAM" id="SSF56436">
    <property type="entry name" value="C-type lectin-like"/>
    <property type="match status" value="1"/>
</dbReference>
<protein>
    <recommendedName>
        <fullName evidence="2">Sulfatase-modifying factor enzyme-like domain-containing protein</fullName>
    </recommendedName>
</protein>
<keyword evidence="1" id="KW-0732">Signal</keyword>
<dbReference type="InterPro" id="IPR051043">
    <property type="entry name" value="Sulfatase_Mod_Factor_Kinase"/>
</dbReference>
<name>A0A918KG12_9GAMM</name>